<dbReference type="EMBL" id="JBHRXX010000010">
    <property type="protein sequence ID" value="MFC3686504.1"/>
    <property type="molecule type" value="Genomic_DNA"/>
</dbReference>
<gene>
    <name evidence="3" type="primary">gspK</name>
    <name evidence="3" type="ORF">ACFOPI_23125</name>
</gene>
<comment type="caution">
    <text evidence="3">The sequence shown here is derived from an EMBL/GenBank/DDBJ whole genome shotgun (WGS) entry which is preliminary data.</text>
</comment>
<dbReference type="PANTHER" id="PTHR38831:SF1">
    <property type="entry name" value="TYPE II SECRETION SYSTEM PROTEIN K-RELATED"/>
    <property type="match status" value="1"/>
</dbReference>
<keyword evidence="1" id="KW-1003">Cell membrane</keyword>
<proteinExistence type="inferred from homology"/>
<comment type="similarity">
    <text evidence="1">Belongs to the GSP K family.</text>
</comment>
<evidence type="ECO:0000259" key="2">
    <source>
        <dbReference type="Pfam" id="PF03934"/>
    </source>
</evidence>
<dbReference type="RefSeq" id="WP_382179448.1">
    <property type="nucleotide sequence ID" value="NZ_JBHRXX010000010.1"/>
</dbReference>
<dbReference type="NCBIfam" id="NF037980">
    <property type="entry name" value="T2SS_GspK"/>
    <property type="match status" value="1"/>
</dbReference>
<evidence type="ECO:0000256" key="1">
    <source>
        <dbReference type="PIRNR" id="PIRNR002786"/>
    </source>
</evidence>
<comment type="subcellular location">
    <subcellularLocation>
        <location evidence="1">Cell inner membrane</location>
    </subcellularLocation>
</comment>
<dbReference type="PIRSF" id="PIRSF002786">
    <property type="entry name" value="XcpX"/>
    <property type="match status" value="1"/>
</dbReference>
<keyword evidence="1" id="KW-0813">Transport</keyword>
<organism evidence="3 4">
    <name type="scientific">Hydrogenophaga luteola</name>
    <dbReference type="NCBI Taxonomy" id="1591122"/>
    <lineage>
        <taxon>Bacteria</taxon>
        <taxon>Pseudomonadati</taxon>
        <taxon>Pseudomonadota</taxon>
        <taxon>Betaproteobacteria</taxon>
        <taxon>Burkholderiales</taxon>
        <taxon>Comamonadaceae</taxon>
        <taxon>Hydrogenophaga</taxon>
    </lineage>
</organism>
<dbReference type="PANTHER" id="PTHR38831">
    <property type="entry name" value="TYPE II SECRETION SYSTEM PROTEIN K"/>
    <property type="match status" value="1"/>
</dbReference>
<keyword evidence="1" id="KW-0472">Membrane</keyword>
<dbReference type="Pfam" id="PF03934">
    <property type="entry name" value="T2SSK"/>
    <property type="match status" value="1"/>
</dbReference>
<evidence type="ECO:0000313" key="3">
    <source>
        <dbReference type="EMBL" id="MFC3686504.1"/>
    </source>
</evidence>
<keyword evidence="1" id="KW-0997">Cell inner membrane</keyword>
<sequence length="328" mass="36221">MKKTHASSREHGAALLLAMLTVTLVATLASAALWQQWRSSEVEAAERQRLQAGWILVGALDWARLILREDGRSNRTSGAADHLGEPWATPLEEARLSSFLAADKNNSADDLMPAFLSGEIKDAQSKLNFGNLVRVSQTGSQSKVELSTTDLAMFERLFTLLNLPKPELEAASANLLKTTERALNDPEPSTSPLTPQRFAQLAWLGLSPTTLQALRPHVTVLPERTLLNLNTVTPEVLSASVQGLDLALAQQVVAARDTAPFTKLEDAIQRIPGASQQSVGSQRHDVRSRFFEVYIRLRLDDTVIEERSLVQRDGLRTRVHWRERVAPS</sequence>
<keyword evidence="4" id="KW-1185">Reference proteome</keyword>
<dbReference type="Proteomes" id="UP001595729">
    <property type="component" value="Unassembled WGS sequence"/>
</dbReference>
<dbReference type="InterPro" id="IPR005628">
    <property type="entry name" value="GspK"/>
</dbReference>
<feature type="domain" description="T2SS protein K second SAM-like" evidence="2">
    <location>
        <begin position="227"/>
        <end position="286"/>
    </location>
</feature>
<reference evidence="4" key="1">
    <citation type="journal article" date="2019" name="Int. J. Syst. Evol. Microbiol.">
        <title>The Global Catalogue of Microorganisms (GCM) 10K type strain sequencing project: providing services to taxonomists for standard genome sequencing and annotation.</title>
        <authorList>
            <consortium name="The Broad Institute Genomics Platform"/>
            <consortium name="The Broad Institute Genome Sequencing Center for Infectious Disease"/>
            <person name="Wu L."/>
            <person name="Ma J."/>
        </authorList>
    </citation>
    <scope>NUCLEOTIDE SEQUENCE [LARGE SCALE GENOMIC DNA]</scope>
    <source>
        <strain evidence="4">KCTC 42501</strain>
    </source>
</reference>
<name>A0ABV7W9K9_9BURK</name>
<dbReference type="Gene3D" id="3.30.1300.30">
    <property type="entry name" value="GSPII I/J protein-like"/>
    <property type="match status" value="1"/>
</dbReference>
<accession>A0ABV7W9K9</accession>
<dbReference type="InterPro" id="IPR049179">
    <property type="entry name" value="T2SSK_SAM-like_2nd"/>
</dbReference>
<protein>
    <recommendedName>
        <fullName evidence="1">Type II secretion system protein K</fullName>
    </recommendedName>
</protein>
<evidence type="ECO:0000313" key="4">
    <source>
        <dbReference type="Proteomes" id="UP001595729"/>
    </source>
</evidence>